<dbReference type="AlphaFoldDB" id="A0AAN8XJ27"/>
<feature type="compositionally biased region" description="Polar residues" evidence="8">
    <location>
        <begin position="135"/>
        <end position="145"/>
    </location>
</feature>
<dbReference type="InterPro" id="IPR013087">
    <property type="entry name" value="Znf_C2H2_type"/>
</dbReference>
<feature type="compositionally biased region" description="Polar residues" evidence="8">
    <location>
        <begin position="312"/>
        <end position="333"/>
    </location>
</feature>
<dbReference type="GO" id="GO:0008270">
    <property type="term" value="F:zinc ion binding"/>
    <property type="evidence" value="ECO:0007669"/>
    <property type="project" value="UniProtKB-KW"/>
</dbReference>
<proteinExistence type="predicted"/>
<dbReference type="FunFam" id="3.30.160.60:FF:001732">
    <property type="entry name" value="Zgc:162936"/>
    <property type="match status" value="1"/>
</dbReference>
<feature type="domain" description="C2H2-type" evidence="9">
    <location>
        <begin position="558"/>
        <end position="585"/>
    </location>
</feature>
<evidence type="ECO:0000256" key="2">
    <source>
        <dbReference type="ARBA" id="ARBA00022723"/>
    </source>
</evidence>
<sequence length="849" mass="95803">MSVFVAGEDAEYVPKTRTRKKYETKYSTKYENEYIWVGPSSKGETYAHCRWCLVDISIKSVGAKGLRDHEITGRHKQKASDQSLPPPPPPPPLAPLPPPPPQQNAQLNSAMYPVLEVEGGIEHQTEEILGLTHPISPQTPNTPLSPQEEEEAVDDEEEVVEETDLSHATSNLLDLGNQLPREPPLSAQVTPVYGRDNRKQAGSLVIEYDDPRISKVTQSNDMKSDFRGAAFKKEINGHIHVKMENSANNVLKKENSDNFPTATDDLTCNVCGRVYAVWTQLKQHLLEHIMAVQNSVDLKTKSGGHGRGRFSANRNSARQPKSQLQDYQNQPKEVNNAEKSICTKRRGRPPGSRNKVRSSDINVEVNQTMSKRPIRLKSNPKYSLLQEPDIDDPPMTESVINVTLSTENNINDDQDDLSDDGNIEAGTGDNDIESTTKRKSGPRQCRVCREIFYSRLELREHQRTMHNNGRPYQCCHCQKYFTTENHMEVHIKHKHITGPNPCQCAMCGKVLSSRTNLRIHMRIHKGERPYECPVCHKSFSRKANMEMHMVYHTGERRFTCEVCGQSFFAINALKRHAKLHTGERDYACEICGATYVTGTDLRRHRLKHDAVKPYPCQICEKQFTRSHDLKVHMRYHNRENRYTCDVCRKQFVESGNYKRHMRRHTGERPYTCGICLLTFSQVHHLKAHIKNNHSNETVIDDATQGPAGGRGRILPHRNPRIPSRRSHKPAQIQQQSSILPSHTHPHPQQHTHIGTSHPHGFGTGGVSMHTSQAVSPPVAHQGTVVPGSAAPSHTTQIPNSGSVNHPAAMTAGFLHQYNSSLYNHAVMPHYPTLFDMCPQQNCVNHLSGH</sequence>
<dbReference type="PROSITE" id="PS00028">
    <property type="entry name" value="ZINC_FINGER_C2H2_1"/>
    <property type="match status" value="10"/>
</dbReference>
<dbReference type="GO" id="GO:0005634">
    <property type="term" value="C:nucleus"/>
    <property type="evidence" value="ECO:0007669"/>
    <property type="project" value="UniProtKB-SubCell"/>
</dbReference>
<dbReference type="PANTHER" id="PTHR16515">
    <property type="entry name" value="PR DOMAIN ZINC FINGER PROTEIN"/>
    <property type="match status" value="1"/>
</dbReference>
<evidence type="ECO:0000256" key="4">
    <source>
        <dbReference type="ARBA" id="ARBA00022771"/>
    </source>
</evidence>
<evidence type="ECO:0000256" key="3">
    <source>
        <dbReference type="ARBA" id="ARBA00022737"/>
    </source>
</evidence>
<evidence type="ECO:0000256" key="5">
    <source>
        <dbReference type="ARBA" id="ARBA00022833"/>
    </source>
</evidence>
<dbReference type="PANTHER" id="PTHR16515:SF49">
    <property type="entry name" value="GASTRULA ZINC FINGER PROTEIN XLCGF49.1-LIKE-RELATED"/>
    <property type="match status" value="1"/>
</dbReference>
<comment type="caution">
    <text evidence="10">The sequence shown here is derived from an EMBL/GenBank/DDBJ whole genome shotgun (WGS) entry which is preliminary data.</text>
</comment>
<accession>A0AAN8XJ27</accession>
<feature type="domain" description="C2H2-type" evidence="9">
    <location>
        <begin position="530"/>
        <end position="557"/>
    </location>
</feature>
<dbReference type="SUPFAM" id="SSF57667">
    <property type="entry name" value="beta-beta-alpha zinc fingers"/>
    <property type="match status" value="5"/>
</dbReference>
<feature type="region of interest" description="Disordered" evidence="8">
    <location>
        <begin position="300"/>
        <end position="439"/>
    </location>
</feature>
<feature type="domain" description="C2H2-type" evidence="9">
    <location>
        <begin position="443"/>
        <end position="471"/>
    </location>
</feature>
<dbReference type="InterPro" id="IPR036236">
    <property type="entry name" value="Znf_C2H2_sf"/>
</dbReference>
<evidence type="ECO:0000313" key="10">
    <source>
        <dbReference type="EMBL" id="KAK7085156.1"/>
    </source>
</evidence>
<dbReference type="FunFam" id="3.30.160.60:FF:001049">
    <property type="entry name" value="zinc finger protein 319"/>
    <property type="match status" value="1"/>
</dbReference>
<dbReference type="FunFam" id="3.30.160.60:FF:000624">
    <property type="entry name" value="zinc finger protein 697"/>
    <property type="match status" value="1"/>
</dbReference>
<dbReference type="GO" id="GO:0043565">
    <property type="term" value="F:sequence-specific DNA binding"/>
    <property type="evidence" value="ECO:0007669"/>
    <property type="project" value="UniProtKB-ARBA"/>
</dbReference>
<feature type="domain" description="C2H2-type" evidence="9">
    <location>
        <begin position="614"/>
        <end position="641"/>
    </location>
</feature>
<feature type="domain" description="C2H2-type" evidence="9">
    <location>
        <begin position="502"/>
        <end position="529"/>
    </location>
</feature>
<keyword evidence="11" id="KW-1185">Reference proteome</keyword>
<dbReference type="FunFam" id="3.30.160.60:FF:000072">
    <property type="entry name" value="zinc finger protein 143 isoform X1"/>
    <property type="match status" value="2"/>
</dbReference>
<keyword evidence="3" id="KW-0677">Repeat</keyword>
<evidence type="ECO:0000256" key="6">
    <source>
        <dbReference type="ARBA" id="ARBA00023242"/>
    </source>
</evidence>
<dbReference type="EMBL" id="JAXCGZ010001892">
    <property type="protein sequence ID" value="KAK7085156.1"/>
    <property type="molecule type" value="Genomic_DNA"/>
</dbReference>
<dbReference type="SMART" id="SM00355">
    <property type="entry name" value="ZnF_C2H2"/>
    <property type="match status" value="10"/>
</dbReference>
<feature type="domain" description="C2H2-type" evidence="9">
    <location>
        <begin position="642"/>
        <end position="669"/>
    </location>
</feature>
<name>A0AAN8XJ27_HALRR</name>
<dbReference type="Pfam" id="PF13912">
    <property type="entry name" value="zf-C2H2_6"/>
    <property type="match status" value="1"/>
</dbReference>
<dbReference type="PROSITE" id="PS50157">
    <property type="entry name" value="ZINC_FINGER_C2H2_2"/>
    <property type="match status" value="9"/>
</dbReference>
<feature type="compositionally biased region" description="Pro residues" evidence="8">
    <location>
        <begin position="84"/>
        <end position="102"/>
    </location>
</feature>
<gene>
    <name evidence="10" type="ORF">SK128_002838</name>
</gene>
<feature type="region of interest" description="Disordered" evidence="8">
    <location>
        <begin position="71"/>
        <end position="106"/>
    </location>
</feature>
<evidence type="ECO:0000256" key="1">
    <source>
        <dbReference type="ARBA" id="ARBA00004123"/>
    </source>
</evidence>
<evidence type="ECO:0000256" key="7">
    <source>
        <dbReference type="PROSITE-ProRule" id="PRU00042"/>
    </source>
</evidence>
<feature type="compositionally biased region" description="Acidic residues" evidence="8">
    <location>
        <begin position="410"/>
        <end position="422"/>
    </location>
</feature>
<dbReference type="InterPro" id="IPR050331">
    <property type="entry name" value="Zinc_finger"/>
</dbReference>
<feature type="region of interest" description="Disordered" evidence="8">
    <location>
        <begin position="696"/>
        <end position="795"/>
    </location>
</feature>
<dbReference type="Pfam" id="PF00096">
    <property type="entry name" value="zf-C2H2"/>
    <property type="match status" value="5"/>
</dbReference>
<feature type="compositionally biased region" description="Polar residues" evidence="8">
    <location>
        <begin position="359"/>
        <end position="370"/>
    </location>
</feature>
<protein>
    <recommendedName>
        <fullName evidence="9">C2H2-type domain-containing protein</fullName>
    </recommendedName>
</protein>
<dbReference type="GO" id="GO:0045893">
    <property type="term" value="P:positive regulation of DNA-templated transcription"/>
    <property type="evidence" value="ECO:0007669"/>
    <property type="project" value="UniProtKB-ARBA"/>
</dbReference>
<feature type="compositionally biased region" description="Polar residues" evidence="8">
    <location>
        <begin position="731"/>
        <end position="740"/>
    </location>
</feature>
<dbReference type="Gene3D" id="3.30.160.60">
    <property type="entry name" value="Classic Zinc Finger"/>
    <property type="match status" value="8"/>
</dbReference>
<keyword evidence="2" id="KW-0479">Metal-binding</keyword>
<feature type="domain" description="C2H2-type" evidence="9">
    <location>
        <begin position="472"/>
        <end position="501"/>
    </location>
</feature>
<feature type="domain" description="C2H2-type" evidence="9">
    <location>
        <begin position="670"/>
        <end position="698"/>
    </location>
</feature>
<evidence type="ECO:0000259" key="9">
    <source>
        <dbReference type="PROSITE" id="PS50157"/>
    </source>
</evidence>
<keyword evidence="6" id="KW-0539">Nucleus</keyword>
<dbReference type="Proteomes" id="UP001381693">
    <property type="component" value="Unassembled WGS sequence"/>
</dbReference>
<feature type="domain" description="C2H2-type" evidence="9">
    <location>
        <begin position="586"/>
        <end position="613"/>
    </location>
</feature>
<feature type="compositionally biased region" description="Basic residues" evidence="8">
    <location>
        <begin position="713"/>
        <end position="728"/>
    </location>
</feature>
<comment type="subcellular location">
    <subcellularLocation>
        <location evidence="1">Nucleus</location>
    </subcellularLocation>
</comment>
<evidence type="ECO:0000256" key="8">
    <source>
        <dbReference type="SAM" id="MobiDB-lite"/>
    </source>
</evidence>
<keyword evidence="4 7" id="KW-0863">Zinc-finger</keyword>
<feature type="region of interest" description="Disordered" evidence="8">
    <location>
        <begin position="132"/>
        <end position="151"/>
    </location>
</feature>
<evidence type="ECO:0000313" key="11">
    <source>
        <dbReference type="Proteomes" id="UP001381693"/>
    </source>
</evidence>
<reference evidence="10 11" key="1">
    <citation type="submission" date="2023-11" db="EMBL/GenBank/DDBJ databases">
        <title>Halocaridina rubra genome assembly.</title>
        <authorList>
            <person name="Smith C."/>
        </authorList>
    </citation>
    <scope>NUCLEOTIDE SEQUENCE [LARGE SCALE GENOMIC DNA]</scope>
    <source>
        <strain evidence="10">EP-1</strain>
        <tissue evidence="10">Whole</tissue>
    </source>
</reference>
<feature type="compositionally biased region" description="Polar residues" evidence="8">
    <location>
        <begin position="398"/>
        <end position="407"/>
    </location>
</feature>
<keyword evidence="5" id="KW-0862">Zinc</keyword>
<dbReference type="GO" id="GO:0005694">
    <property type="term" value="C:chromosome"/>
    <property type="evidence" value="ECO:0007669"/>
    <property type="project" value="UniProtKB-ARBA"/>
</dbReference>
<organism evidence="10 11">
    <name type="scientific">Halocaridina rubra</name>
    <name type="common">Hawaiian red shrimp</name>
    <dbReference type="NCBI Taxonomy" id="373956"/>
    <lineage>
        <taxon>Eukaryota</taxon>
        <taxon>Metazoa</taxon>
        <taxon>Ecdysozoa</taxon>
        <taxon>Arthropoda</taxon>
        <taxon>Crustacea</taxon>
        <taxon>Multicrustacea</taxon>
        <taxon>Malacostraca</taxon>
        <taxon>Eumalacostraca</taxon>
        <taxon>Eucarida</taxon>
        <taxon>Decapoda</taxon>
        <taxon>Pleocyemata</taxon>
        <taxon>Caridea</taxon>
        <taxon>Atyoidea</taxon>
        <taxon>Atyidae</taxon>
        <taxon>Halocaridina</taxon>
    </lineage>
</organism>